<dbReference type="Ensembl" id="ENSOART00020020067.2">
    <property type="protein sequence ID" value="ENSOARP00020016612.2"/>
    <property type="gene ID" value="ENSOARG00020013162.2"/>
</dbReference>
<reference evidence="1" key="3">
    <citation type="submission" date="2025-09" db="UniProtKB">
        <authorList>
            <consortium name="Ensembl"/>
        </authorList>
    </citation>
    <scope>IDENTIFICATION</scope>
</reference>
<name>A0AC11BNV2_SHEEP</name>
<reference evidence="1" key="2">
    <citation type="submission" date="2025-08" db="UniProtKB">
        <authorList>
            <consortium name="Ensembl"/>
        </authorList>
    </citation>
    <scope>IDENTIFICATION</scope>
</reference>
<evidence type="ECO:0000313" key="1">
    <source>
        <dbReference type="Ensembl" id="ENSOARP00020016612.2"/>
    </source>
</evidence>
<gene>
    <name evidence="1" type="primary">APIP</name>
</gene>
<reference evidence="1" key="1">
    <citation type="submission" date="2020-11" db="EMBL/GenBank/DDBJ databases">
        <authorList>
            <person name="Davenport K.M."/>
            <person name="Bickhart D.M."/>
            <person name="Smith T.P.L."/>
            <person name="Murdoch B.M."/>
            <person name="Rosen B.D."/>
        </authorList>
    </citation>
    <scope>NUCLEOTIDE SEQUENCE [LARGE SCALE GENOMIC DNA]</scope>
    <source>
        <strain evidence="1">OAR_USU_Benz2616</strain>
    </source>
</reference>
<protein>
    <submittedName>
        <fullName evidence="1">APAF1 interacting protein</fullName>
    </submittedName>
</protein>
<organism evidence="1">
    <name type="scientific">Ovis aries</name>
    <name type="common">Sheep</name>
    <dbReference type="NCBI Taxonomy" id="9940"/>
    <lineage>
        <taxon>Eukaryota</taxon>
        <taxon>Metazoa</taxon>
        <taxon>Chordata</taxon>
        <taxon>Craniata</taxon>
        <taxon>Vertebrata</taxon>
        <taxon>Euteleostomi</taxon>
        <taxon>Mammalia</taxon>
        <taxon>Eutheria</taxon>
        <taxon>Laurasiatheria</taxon>
        <taxon>Artiodactyla</taxon>
        <taxon>Ruminantia</taxon>
        <taxon>Pecora</taxon>
        <taxon>Bovidae</taxon>
        <taxon>Caprinae</taxon>
        <taxon>Ovis</taxon>
    </lineage>
</organism>
<accession>A0AC11BNV2</accession>
<sequence>MSAPPPGCPQSRLILVRASLSWPRGSARNARAVRSCQVRVLLVPAMSGSHAPEGDCCSRQCRAQDKEHPRYLIPELCKQFYHLGWVTGTGGGISLKHGNEIYIAPSGVQKERIQPEDMFVCDINEKDISGPPPSKNLKKSQCTPLFMNAYTMRDAGAVIHTHSKAAVMATLVFPGKEFKVTHQEMIKGIKKCTSGGYYRYDDMLVVPIIENTPEEKDLKERMARAMNDYPDSCAVLVRRHGVYVWGETWEKAKTMCECYDYLFDVAVSMKQVGLDPAQLPTGENGIV</sequence>
<proteinExistence type="predicted"/>